<dbReference type="PANTHER" id="PTHR13018:SF139">
    <property type="entry name" value="PHOSPHATE METABOLISM PROTEIN 7"/>
    <property type="match status" value="1"/>
</dbReference>
<organism evidence="4 5">
    <name type="scientific">Ephemerocybe angulata</name>
    <dbReference type="NCBI Taxonomy" id="980116"/>
    <lineage>
        <taxon>Eukaryota</taxon>
        <taxon>Fungi</taxon>
        <taxon>Dikarya</taxon>
        <taxon>Basidiomycota</taxon>
        <taxon>Agaricomycotina</taxon>
        <taxon>Agaricomycetes</taxon>
        <taxon>Agaricomycetidae</taxon>
        <taxon>Agaricales</taxon>
        <taxon>Agaricineae</taxon>
        <taxon>Psathyrellaceae</taxon>
        <taxon>Ephemerocybe</taxon>
    </lineage>
</organism>
<keyword evidence="2" id="KW-0812">Transmembrane</keyword>
<comment type="caution">
    <text evidence="4">The sequence shown here is derived from an EMBL/GenBank/DDBJ whole genome shotgun (WGS) entry which is preliminary data.</text>
</comment>
<reference evidence="4 5" key="1">
    <citation type="journal article" date="2020" name="ISME J.">
        <title>Uncovering the hidden diversity of litter-decomposition mechanisms in mushroom-forming fungi.</title>
        <authorList>
            <person name="Floudas D."/>
            <person name="Bentzer J."/>
            <person name="Ahren D."/>
            <person name="Johansson T."/>
            <person name="Persson P."/>
            <person name="Tunlid A."/>
        </authorList>
    </citation>
    <scope>NUCLEOTIDE SEQUENCE [LARGE SCALE GENOMIC DNA]</scope>
    <source>
        <strain evidence="4 5">CBS 175.51</strain>
    </source>
</reference>
<keyword evidence="5" id="KW-1185">Reference proteome</keyword>
<feature type="region of interest" description="Disordered" evidence="1">
    <location>
        <begin position="212"/>
        <end position="265"/>
    </location>
</feature>
<feature type="region of interest" description="Disordered" evidence="1">
    <location>
        <begin position="408"/>
        <end position="435"/>
    </location>
</feature>
<dbReference type="GO" id="GO:0005227">
    <property type="term" value="F:calcium-activated cation channel activity"/>
    <property type="evidence" value="ECO:0007669"/>
    <property type="project" value="InterPro"/>
</dbReference>
<feature type="transmembrane region" description="Helical" evidence="2">
    <location>
        <begin position="90"/>
        <end position="108"/>
    </location>
</feature>
<keyword evidence="2" id="KW-1133">Transmembrane helix</keyword>
<evidence type="ECO:0000313" key="5">
    <source>
        <dbReference type="Proteomes" id="UP000541558"/>
    </source>
</evidence>
<feature type="compositionally biased region" description="Basic and acidic residues" evidence="1">
    <location>
        <begin position="220"/>
        <end position="229"/>
    </location>
</feature>
<gene>
    <name evidence="4" type="ORF">D9611_008815</name>
</gene>
<protein>
    <recommendedName>
        <fullName evidence="3">CSC1/OSCA1-like 7TM region domain-containing protein</fullName>
    </recommendedName>
</protein>
<dbReference type="OrthoDB" id="1689567at2759"/>
<feature type="domain" description="CSC1/OSCA1-like 7TM region" evidence="3">
    <location>
        <begin position="9"/>
        <end position="105"/>
    </location>
</feature>
<feature type="transmembrane region" description="Helical" evidence="2">
    <location>
        <begin position="34"/>
        <end position="59"/>
    </location>
</feature>
<evidence type="ECO:0000256" key="1">
    <source>
        <dbReference type="SAM" id="MobiDB-lite"/>
    </source>
</evidence>
<evidence type="ECO:0000313" key="4">
    <source>
        <dbReference type="EMBL" id="KAF5338898.1"/>
    </source>
</evidence>
<keyword evidence="2" id="KW-0472">Membrane</keyword>
<dbReference type="GO" id="GO:0005886">
    <property type="term" value="C:plasma membrane"/>
    <property type="evidence" value="ECO:0007669"/>
    <property type="project" value="TreeGrafter"/>
</dbReference>
<dbReference type="InterPro" id="IPR045122">
    <property type="entry name" value="Csc1-like"/>
</dbReference>
<proteinExistence type="predicted"/>
<feature type="transmembrane region" description="Helical" evidence="2">
    <location>
        <begin position="114"/>
        <end position="132"/>
    </location>
</feature>
<name>A0A8H5CCD9_9AGAR</name>
<evidence type="ECO:0000259" key="3">
    <source>
        <dbReference type="Pfam" id="PF02714"/>
    </source>
</evidence>
<dbReference type="InterPro" id="IPR003864">
    <property type="entry name" value="CSC1/OSCA1-like_7TM"/>
</dbReference>
<feature type="compositionally biased region" description="Polar residues" evidence="1">
    <location>
        <begin position="423"/>
        <end position="435"/>
    </location>
</feature>
<sequence>MYPTTSRQVTPRKRTVGVRPRTLNYYYVLPNHLLVIHVLLVFAVLNPFVLPFGTLYFFVQSGVIKNQLIHVYAKNYEGNGKTLLIRMVRYSLDGMILSLVVMLAYMVVLKKSANVGLCVFLIALTAVFKLMVTRMCRAQFELDDIAEAEALCSNPASEQRPSSPDIVPDYMENTKSLESRSLIQTSTRRRAVLTWKVPHWINFSYSTIRQRPNFHKDRRKPIPFDRDSKGPASRFSTVQPRGAPSLIVEEPKDGPPPQRPNATPVQRSKLTNIGAQTGSAGPVVPHPPPLPWDDHQSVDLPYDNPYYTREISNALWLPRDPVNVLDLDDTVDMKVALTVDLASGQVGTWLGLLEQSSPEDIGIVPSPEIYAADVSPMTLPVSFASLPEVDGTEDIDLPPTIKQRVQANERGIEQTTRPRRSTVSHAISNRSDGGTLTLLSARRRPSALELQTTMRSVSDGASPPFLRPRSTSAVSALHLGPPAMSSSKLSSGEQEFGLRPDTHAQAELVAAMTTSKVSLAPSKMARSQNLSAQTAILHEILAEEKQALYERLQDEQVEATKKSSTKSWLTSWMFKRRHE</sequence>
<dbReference type="PANTHER" id="PTHR13018">
    <property type="entry name" value="PROBABLE MEMBRANE PROTEIN DUF221-RELATED"/>
    <property type="match status" value="1"/>
</dbReference>
<dbReference type="Pfam" id="PF02714">
    <property type="entry name" value="RSN1_7TM"/>
    <property type="match status" value="1"/>
</dbReference>
<dbReference type="Proteomes" id="UP000541558">
    <property type="component" value="Unassembled WGS sequence"/>
</dbReference>
<dbReference type="EMBL" id="JAACJK010000010">
    <property type="protein sequence ID" value="KAF5338898.1"/>
    <property type="molecule type" value="Genomic_DNA"/>
</dbReference>
<dbReference type="AlphaFoldDB" id="A0A8H5CCD9"/>
<accession>A0A8H5CCD9</accession>
<evidence type="ECO:0000256" key="2">
    <source>
        <dbReference type="SAM" id="Phobius"/>
    </source>
</evidence>